<feature type="compositionally biased region" description="Low complexity" evidence="1">
    <location>
        <begin position="38"/>
        <end position="62"/>
    </location>
</feature>
<reference evidence="2" key="2">
    <citation type="journal article" date="2015" name="Fish Shellfish Immunol.">
        <title>Early steps in the European eel (Anguilla anguilla)-Vibrio vulnificus interaction in the gills: Role of the RtxA13 toxin.</title>
        <authorList>
            <person name="Callol A."/>
            <person name="Pajuelo D."/>
            <person name="Ebbesson L."/>
            <person name="Teles M."/>
            <person name="MacKenzie S."/>
            <person name="Amaro C."/>
        </authorList>
    </citation>
    <scope>NUCLEOTIDE SEQUENCE</scope>
</reference>
<dbReference type="EMBL" id="GBXM01041358">
    <property type="protein sequence ID" value="JAH67219.1"/>
    <property type="molecule type" value="Transcribed_RNA"/>
</dbReference>
<accession>A0A0E9UMX6</accession>
<sequence>MRMRKRRRRRWWWWSIRRRWGACPRGPRICPCAPRTAGRARSCSARGGRSAPRPWASRSAAPGWASPLRRRGGENLAWGHSA</sequence>
<feature type="region of interest" description="Disordered" evidence="1">
    <location>
        <begin position="38"/>
        <end position="82"/>
    </location>
</feature>
<proteinExistence type="predicted"/>
<reference evidence="2" key="1">
    <citation type="submission" date="2014-11" db="EMBL/GenBank/DDBJ databases">
        <authorList>
            <person name="Amaro Gonzalez C."/>
        </authorList>
    </citation>
    <scope>NUCLEOTIDE SEQUENCE</scope>
</reference>
<protein>
    <submittedName>
        <fullName evidence="2">Uncharacterized protein</fullName>
    </submittedName>
</protein>
<evidence type="ECO:0000256" key="1">
    <source>
        <dbReference type="SAM" id="MobiDB-lite"/>
    </source>
</evidence>
<dbReference type="AlphaFoldDB" id="A0A0E9UMX6"/>
<organism evidence="2">
    <name type="scientific">Anguilla anguilla</name>
    <name type="common">European freshwater eel</name>
    <name type="synonym">Muraena anguilla</name>
    <dbReference type="NCBI Taxonomy" id="7936"/>
    <lineage>
        <taxon>Eukaryota</taxon>
        <taxon>Metazoa</taxon>
        <taxon>Chordata</taxon>
        <taxon>Craniata</taxon>
        <taxon>Vertebrata</taxon>
        <taxon>Euteleostomi</taxon>
        <taxon>Actinopterygii</taxon>
        <taxon>Neopterygii</taxon>
        <taxon>Teleostei</taxon>
        <taxon>Anguilliformes</taxon>
        <taxon>Anguillidae</taxon>
        <taxon>Anguilla</taxon>
    </lineage>
</organism>
<name>A0A0E9UMX6_ANGAN</name>
<evidence type="ECO:0000313" key="2">
    <source>
        <dbReference type="EMBL" id="JAH67219.1"/>
    </source>
</evidence>